<dbReference type="KEGG" id="samy:DB32_000369"/>
<dbReference type="InterPro" id="IPR001173">
    <property type="entry name" value="Glyco_trans_2-like"/>
</dbReference>
<dbReference type="Pfam" id="PF00535">
    <property type="entry name" value="Glycos_transf_2"/>
    <property type="match status" value="1"/>
</dbReference>
<dbReference type="Proteomes" id="UP000034883">
    <property type="component" value="Chromosome"/>
</dbReference>
<evidence type="ECO:0000313" key="3">
    <source>
        <dbReference type="Proteomes" id="UP000034883"/>
    </source>
</evidence>
<dbReference type="OrthoDB" id="9802649at2"/>
<gene>
    <name evidence="2" type="ORF">DB32_000369</name>
</gene>
<dbReference type="InterPro" id="IPR050256">
    <property type="entry name" value="Glycosyltransferase_2"/>
</dbReference>
<dbReference type="EMBL" id="CP011125">
    <property type="protein sequence ID" value="AKF03220.1"/>
    <property type="molecule type" value="Genomic_DNA"/>
</dbReference>
<dbReference type="PANTHER" id="PTHR48090">
    <property type="entry name" value="UNDECAPRENYL-PHOSPHATE 4-DEOXY-4-FORMAMIDO-L-ARABINOSE TRANSFERASE-RELATED"/>
    <property type="match status" value="1"/>
</dbReference>
<name>A0A0F6YF62_9BACT</name>
<dbReference type="InterPro" id="IPR029044">
    <property type="entry name" value="Nucleotide-diphossugar_trans"/>
</dbReference>
<keyword evidence="3" id="KW-1185">Reference proteome</keyword>
<dbReference type="GO" id="GO:0016757">
    <property type="term" value="F:glycosyltransferase activity"/>
    <property type="evidence" value="ECO:0007669"/>
    <property type="project" value="UniProtKB-KW"/>
</dbReference>
<organism evidence="2 3">
    <name type="scientific">Sandaracinus amylolyticus</name>
    <dbReference type="NCBI Taxonomy" id="927083"/>
    <lineage>
        <taxon>Bacteria</taxon>
        <taxon>Pseudomonadati</taxon>
        <taxon>Myxococcota</taxon>
        <taxon>Polyangia</taxon>
        <taxon>Polyangiales</taxon>
        <taxon>Sandaracinaceae</taxon>
        <taxon>Sandaracinus</taxon>
    </lineage>
</organism>
<dbReference type="AlphaFoldDB" id="A0A0F6YF62"/>
<dbReference type="Gene3D" id="3.90.550.10">
    <property type="entry name" value="Spore Coat Polysaccharide Biosynthesis Protein SpsA, Chain A"/>
    <property type="match status" value="1"/>
</dbReference>
<keyword evidence="2" id="KW-0808">Transferase</keyword>
<proteinExistence type="predicted"/>
<dbReference type="SUPFAM" id="SSF53448">
    <property type="entry name" value="Nucleotide-diphospho-sugar transferases"/>
    <property type="match status" value="1"/>
</dbReference>
<accession>A0A0F6YF62</accession>
<feature type="domain" description="Glycosyltransferase 2-like" evidence="1">
    <location>
        <begin position="9"/>
        <end position="133"/>
    </location>
</feature>
<reference evidence="2 3" key="1">
    <citation type="submission" date="2015-03" db="EMBL/GenBank/DDBJ databases">
        <title>Genome assembly of Sandaracinus amylolyticus DSM 53668.</title>
        <authorList>
            <person name="Sharma G."/>
            <person name="Subramanian S."/>
        </authorList>
    </citation>
    <scope>NUCLEOTIDE SEQUENCE [LARGE SCALE GENOMIC DNA]</scope>
    <source>
        <strain evidence="2 3">DSM 53668</strain>
    </source>
</reference>
<keyword evidence="2" id="KW-0328">Glycosyltransferase</keyword>
<dbReference type="STRING" id="927083.DB32_000369"/>
<evidence type="ECO:0000259" key="1">
    <source>
        <dbReference type="Pfam" id="PF00535"/>
    </source>
</evidence>
<sequence length="275" mass="29974">MTADRPSLSLILPTLDEAENVSYLVPELLDVLAPSDEILVVDDGSTDGTRERVLAIAENDPRVRWIARRGARSLTASLLDGIGSARGTLVGWMDADGTMSPDDLCRLIDAVTSGADLAIGSRFTRGGRIKGQVGDRARDRWRALHRVRESRDAALPVLLSWALNVLLLPAILGDGAHDYTSGFVVGDRALIASLDLRGRHGEYFVHLWTQAKRRGARIVEVPYAAGTRDAGQSKTITRWADYLVRGRDYLGAAVSARFDRQRPPSPDRPGRLGGE</sequence>
<evidence type="ECO:0000313" key="2">
    <source>
        <dbReference type="EMBL" id="AKF03220.1"/>
    </source>
</evidence>
<dbReference type="RefSeq" id="WP_053230678.1">
    <property type="nucleotide sequence ID" value="NZ_CP011125.1"/>
</dbReference>
<protein>
    <submittedName>
        <fullName evidence="2">Dolichol-phosphate mannosyltransferase</fullName>
    </submittedName>
</protein>